<keyword evidence="3" id="KW-0812">Transmembrane</keyword>
<evidence type="ECO:0000313" key="5">
    <source>
        <dbReference type="Proteomes" id="UP001235064"/>
    </source>
</evidence>
<sequence length="144" mass="15128">MIVVAGIGLALLVLAIIISLLLRRQLREKYATLWLIIGFVILILAIFPQLLLGLSRALGVAVPSNLIFALALVLLIGVALHLSWELSQAEDEVRRVAEDVAILRAEVEELRLRAGLDIGAGGPGALGTSAPEESGGDSTSGDEG</sequence>
<feature type="transmembrane region" description="Helical" evidence="3">
    <location>
        <begin position="34"/>
        <end position="54"/>
    </location>
</feature>
<keyword evidence="1" id="KW-0175">Coiled coil</keyword>
<feature type="compositionally biased region" description="Low complexity" evidence="2">
    <location>
        <begin position="132"/>
        <end position="144"/>
    </location>
</feature>
<keyword evidence="3" id="KW-1133">Transmembrane helix</keyword>
<proteinExistence type="predicted"/>
<evidence type="ECO:0000256" key="2">
    <source>
        <dbReference type="SAM" id="MobiDB-lite"/>
    </source>
</evidence>
<accession>A0ABT7N0U9</accession>
<keyword evidence="5" id="KW-1185">Reference proteome</keyword>
<dbReference type="EMBL" id="JASXSZ010000004">
    <property type="protein sequence ID" value="MDL9980323.1"/>
    <property type="molecule type" value="Genomic_DNA"/>
</dbReference>
<feature type="transmembrane region" description="Helical" evidence="3">
    <location>
        <begin position="66"/>
        <end position="84"/>
    </location>
</feature>
<organism evidence="4 5">
    <name type="scientific">Microbacterium candidum</name>
    <dbReference type="NCBI Taxonomy" id="3041922"/>
    <lineage>
        <taxon>Bacteria</taxon>
        <taxon>Bacillati</taxon>
        <taxon>Actinomycetota</taxon>
        <taxon>Actinomycetes</taxon>
        <taxon>Micrococcales</taxon>
        <taxon>Microbacteriaceae</taxon>
        <taxon>Microbacterium</taxon>
    </lineage>
</organism>
<evidence type="ECO:0000256" key="3">
    <source>
        <dbReference type="SAM" id="Phobius"/>
    </source>
</evidence>
<protein>
    <submittedName>
        <fullName evidence="4">DUF2304 domain-containing protein</fullName>
    </submittedName>
</protein>
<reference evidence="4 5" key="1">
    <citation type="submission" date="2023-06" db="EMBL/GenBank/DDBJ databases">
        <title>Microbacterium sp. nov., isolated from a waste landfill.</title>
        <authorList>
            <person name="Wen W."/>
        </authorList>
    </citation>
    <scope>NUCLEOTIDE SEQUENCE [LARGE SCALE GENOMIC DNA]</scope>
    <source>
        <strain evidence="4 5">ASV49</strain>
    </source>
</reference>
<dbReference type="RefSeq" id="WP_286289277.1">
    <property type="nucleotide sequence ID" value="NZ_JASXSZ010000004.1"/>
</dbReference>
<comment type="caution">
    <text evidence="4">The sequence shown here is derived from an EMBL/GenBank/DDBJ whole genome shotgun (WGS) entry which is preliminary data.</text>
</comment>
<dbReference type="Pfam" id="PF10066">
    <property type="entry name" value="DUF2304"/>
    <property type="match status" value="1"/>
</dbReference>
<dbReference type="Proteomes" id="UP001235064">
    <property type="component" value="Unassembled WGS sequence"/>
</dbReference>
<dbReference type="InterPro" id="IPR019277">
    <property type="entry name" value="DUF2304"/>
</dbReference>
<keyword evidence="3" id="KW-0472">Membrane</keyword>
<name>A0ABT7N0U9_9MICO</name>
<evidence type="ECO:0000256" key="1">
    <source>
        <dbReference type="SAM" id="Coils"/>
    </source>
</evidence>
<feature type="coiled-coil region" evidence="1">
    <location>
        <begin position="86"/>
        <end position="113"/>
    </location>
</feature>
<evidence type="ECO:0000313" key="4">
    <source>
        <dbReference type="EMBL" id="MDL9980323.1"/>
    </source>
</evidence>
<feature type="transmembrane region" description="Helical" evidence="3">
    <location>
        <begin position="6"/>
        <end position="22"/>
    </location>
</feature>
<feature type="region of interest" description="Disordered" evidence="2">
    <location>
        <begin position="119"/>
        <end position="144"/>
    </location>
</feature>
<gene>
    <name evidence="4" type="ORF">QSV35_13350</name>
</gene>